<reference evidence="1" key="1">
    <citation type="submission" date="2020-08" db="EMBL/GenBank/DDBJ databases">
        <title>Multicomponent nature underlies the extraordinary mechanical properties of spider dragline silk.</title>
        <authorList>
            <person name="Kono N."/>
            <person name="Nakamura H."/>
            <person name="Mori M."/>
            <person name="Yoshida Y."/>
            <person name="Ohtoshi R."/>
            <person name="Malay A.D."/>
            <person name="Moran D.A.P."/>
            <person name="Tomita M."/>
            <person name="Numata K."/>
            <person name="Arakawa K."/>
        </authorList>
    </citation>
    <scope>NUCLEOTIDE SEQUENCE</scope>
</reference>
<name>A0A8X6NXN3_NEPPI</name>
<evidence type="ECO:0000313" key="2">
    <source>
        <dbReference type="Proteomes" id="UP000887013"/>
    </source>
</evidence>
<keyword evidence="2" id="KW-1185">Reference proteome</keyword>
<gene>
    <name evidence="1" type="ORF">NPIL_446231</name>
</gene>
<dbReference type="EMBL" id="BMAW01063483">
    <property type="protein sequence ID" value="GFT40553.1"/>
    <property type="molecule type" value="Genomic_DNA"/>
</dbReference>
<feature type="non-terminal residue" evidence="1">
    <location>
        <position position="1"/>
    </location>
</feature>
<dbReference type="AlphaFoldDB" id="A0A8X6NXN3"/>
<accession>A0A8X6NXN3</accession>
<evidence type="ECO:0000313" key="1">
    <source>
        <dbReference type="EMBL" id="GFT40553.1"/>
    </source>
</evidence>
<organism evidence="1 2">
    <name type="scientific">Nephila pilipes</name>
    <name type="common">Giant wood spider</name>
    <name type="synonym">Nephila maculata</name>
    <dbReference type="NCBI Taxonomy" id="299642"/>
    <lineage>
        <taxon>Eukaryota</taxon>
        <taxon>Metazoa</taxon>
        <taxon>Ecdysozoa</taxon>
        <taxon>Arthropoda</taxon>
        <taxon>Chelicerata</taxon>
        <taxon>Arachnida</taxon>
        <taxon>Araneae</taxon>
        <taxon>Araneomorphae</taxon>
        <taxon>Entelegynae</taxon>
        <taxon>Araneoidea</taxon>
        <taxon>Nephilidae</taxon>
        <taxon>Nephila</taxon>
    </lineage>
</organism>
<dbReference type="Proteomes" id="UP000887013">
    <property type="component" value="Unassembled WGS sequence"/>
</dbReference>
<protein>
    <submittedName>
        <fullName evidence="1">Uncharacterized protein</fullName>
    </submittedName>
</protein>
<sequence length="81" mass="8388">QFSFSFQLAPNPDVSPVAKSITSPCDGALTRVHEDGSAMRLLCVPAGAGCAGPRSAKRGSPKNPYSTRIFTVTGVPLPWGG</sequence>
<comment type="caution">
    <text evidence="1">The sequence shown here is derived from an EMBL/GenBank/DDBJ whole genome shotgun (WGS) entry which is preliminary data.</text>
</comment>
<proteinExistence type="predicted"/>